<evidence type="ECO:0008006" key="13">
    <source>
        <dbReference type="Google" id="ProtNLM"/>
    </source>
</evidence>
<evidence type="ECO:0000256" key="8">
    <source>
        <dbReference type="SAM" id="Phobius"/>
    </source>
</evidence>
<dbReference type="PANTHER" id="PTHR43394:SF1">
    <property type="entry name" value="ATP-BINDING CASSETTE SUB-FAMILY B MEMBER 10, MITOCHONDRIAL"/>
    <property type="match status" value="1"/>
</dbReference>
<keyword evidence="2 8" id="KW-0812">Transmembrane</keyword>
<dbReference type="PATRIC" id="fig|953739.5.peg.1697"/>
<keyword evidence="3" id="KW-0547">Nucleotide-binding</keyword>
<dbReference type="Pfam" id="PF00005">
    <property type="entry name" value="ABC_tran"/>
    <property type="match status" value="1"/>
</dbReference>
<dbReference type="SMART" id="SM00382">
    <property type="entry name" value="AAA"/>
    <property type="match status" value="1"/>
</dbReference>
<proteinExistence type="predicted"/>
<dbReference type="GeneID" id="51867006"/>
<accession>F2RG46</accession>
<feature type="transmembrane region" description="Helical" evidence="8">
    <location>
        <begin position="62"/>
        <end position="86"/>
    </location>
</feature>
<dbReference type="Gene3D" id="1.20.1560.10">
    <property type="entry name" value="ABC transporter type 1, transmembrane domain"/>
    <property type="match status" value="1"/>
</dbReference>
<dbReference type="Gene3D" id="3.40.50.300">
    <property type="entry name" value="P-loop containing nucleotide triphosphate hydrolases"/>
    <property type="match status" value="1"/>
</dbReference>
<evidence type="ECO:0000256" key="2">
    <source>
        <dbReference type="ARBA" id="ARBA00022692"/>
    </source>
</evidence>
<gene>
    <name evidence="11" type="ordered locus">SVEN_6480</name>
</gene>
<reference evidence="11 12" key="1">
    <citation type="journal article" date="2011" name="BMC Genomics">
        <title>Genome-wide analysis of the role of GlnR in Streptomyces venezuelae provides new insights into global nitrogen regulation in actinomycetes.</title>
        <authorList>
            <person name="Pullan S.T."/>
            <person name="Bibb M.J."/>
            <person name="Merrick M."/>
        </authorList>
    </citation>
    <scope>NUCLEOTIDE SEQUENCE [LARGE SCALE GENOMIC DNA]</scope>
    <source>
        <strain evidence="11">ATCC 10712</strain>
    </source>
</reference>
<dbReference type="GO" id="GO:0005524">
    <property type="term" value="F:ATP binding"/>
    <property type="evidence" value="ECO:0007669"/>
    <property type="project" value="UniProtKB-KW"/>
</dbReference>
<dbReference type="GO" id="GO:0015421">
    <property type="term" value="F:ABC-type oligopeptide transporter activity"/>
    <property type="evidence" value="ECO:0007669"/>
    <property type="project" value="TreeGrafter"/>
</dbReference>
<evidence type="ECO:0000256" key="5">
    <source>
        <dbReference type="ARBA" id="ARBA00022989"/>
    </source>
</evidence>
<feature type="transmembrane region" description="Helical" evidence="8">
    <location>
        <begin position="249"/>
        <end position="269"/>
    </location>
</feature>
<evidence type="ECO:0000256" key="3">
    <source>
        <dbReference type="ARBA" id="ARBA00022741"/>
    </source>
</evidence>
<dbReference type="InterPro" id="IPR027417">
    <property type="entry name" value="P-loop_NTPase"/>
</dbReference>
<dbReference type="PROSITE" id="PS50929">
    <property type="entry name" value="ABC_TM1F"/>
    <property type="match status" value="1"/>
</dbReference>
<feature type="domain" description="ABC transmembrane type-1" evidence="10">
    <location>
        <begin position="23"/>
        <end position="288"/>
    </location>
</feature>
<feature type="region of interest" description="Disordered" evidence="7">
    <location>
        <begin position="570"/>
        <end position="697"/>
    </location>
</feature>
<name>F2RG46_STRVP</name>
<dbReference type="InterPro" id="IPR017871">
    <property type="entry name" value="ABC_transporter-like_CS"/>
</dbReference>
<feature type="compositionally biased region" description="Basic and acidic residues" evidence="7">
    <location>
        <begin position="577"/>
        <end position="588"/>
    </location>
</feature>
<dbReference type="STRING" id="953739.SVEN_6480"/>
<dbReference type="PANTHER" id="PTHR43394">
    <property type="entry name" value="ATP-DEPENDENT PERMEASE MDL1, MITOCHONDRIAL"/>
    <property type="match status" value="1"/>
</dbReference>
<keyword evidence="5 8" id="KW-1133">Transmembrane helix</keyword>
<dbReference type="InterPro" id="IPR003439">
    <property type="entry name" value="ABC_transporter-like_ATP-bd"/>
</dbReference>
<dbReference type="EMBL" id="FR845719">
    <property type="protein sequence ID" value="CCA59766.1"/>
    <property type="molecule type" value="Genomic_DNA"/>
</dbReference>
<dbReference type="eggNOG" id="COG1132">
    <property type="taxonomic scope" value="Bacteria"/>
</dbReference>
<dbReference type="GO" id="GO:0016887">
    <property type="term" value="F:ATP hydrolysis activity"/>
    <property type="evidence" value="ECO:0007669"/>
    <property type="project" value="InterPro"/>
</dbReference>
<evidence type="ECO:0000313" key="11">
    <source>
        <dbReference type="EMBL" id="CCA59766.1"/>
    </source>
</evidence>
<dbReference type="InterPro" id="IPR039421">
    <property type="entry name" value="Type_1_exporter"/>
</dbReference>
<evidence type="ECO:0000259" key="9">
    <source>
        <dbReference type="PROSITE" id="PS50893"/>
    </source>
</evidence>
<dbReference type="GO" id="GO:0005886">
    <property type="term" value="C:plasma membrane"/>
    <property type="evidence" value="ECO:0007669"/>
    <property type="project" value="UniProtKB-SubCell"/>
</dbReference>
<keyword evidence="12" id="KW-1185">Reference proteome</keyword>
<dbReference type="Proteomes" id="UP000006854">
    <property type="component" value="Chromosome"/>
</dbReference>
<dbReference type="SUPFAM" id="SSF90123">
    <property type="entry name" value="ABC transporter transmembrane region"/>
    <property type="match status" value="1"/>
</dbReference>
<dbReference type="AlphaFoldDB" id="F2RG46"/>
<sequence>MASPTGSDRLLRGAVRHTAGTTAALLLCSVAGAACSLAVPALAGETLDLLLRHRPGAETWLLWTGVLLAAEVLLETCSVLLTQIANSRATAWIRLRALGGLLGTAPHRAAPHTGGDVAARLCVNATDSGTAPAALATSVSAVLVPIGALVALALIHLWTAAVFVAGLPLLLLLLRAFATQSSDSVGHYQRAQGAVAARLAEALGGARTIAAADTARHEEERVLAPLPEMTKHGTRMWLVHGRAVARSGVLLPLLTTAVVAVAGIALAAGEVSVGGLLAASRYAALAAGIGGIAAPLGTLVRARSAGRRTAELADLAPMPHGSAVLPADAPGDLRLRGVRVTRGGVPLLTDVTLSIAGGSTVAVVGRSGAGKSTLAAVAGRLTDPDAGSVLLDGVDLTELSRAELRGATAYAFARPLFDGGATPTIGAALAAGTGPARGPAGPAGVRDAAAAACADTFVRLLPLGYDTPVDDAPLSGGEAQRLGLARAFMSRGRLMILDDATSSLDTATERQVEAALATPSRACTRLIVAHRVSTAARADQVVWMEGGRVRRCGPHSLLWEEPEYRAVFTAEAGPADAPRRSTEADAARRSAGTHATRPATAADTSRPSTAADATRPATGAGATRPSTEAVATRPATGADATRPPTGASATRPATEADATRPATGADATRPATGADAPPEIVGSGAPASAVPGTGAGE</sequence>
<protein>
    <recommendedName>
        <fullName evidence="13">ABC transporter ATP-binding protein</fullName>
    </recommendedName>
</protein>
<evidence type="ECO:0000313" key="12">
    <source>
        <dbReference type="Proteomes" id="UP000006854"/>
    </source>
</evidence>
<dbReference type="KEGG" id="sve:SVEN_6480"/>
<dbReference type="InterPro" id="IPR036640">
    <property type="entry name" value="ABC1_TM_sf"/>
</dbReference>
<dbReference type="OrthoDB" id="9806127at2"/>
<dbReference type="InterPro" id="IPR011527">
    <property type="entry name" value="ABC1_TM_dom"/>
</dbReference>
<keyword evidence="4" id="KW-0067">ATP-binding</keyword>
<dbReference type="Pfam" id="PF00664">
    <property type="entry name" value="ABC_membrane"/>
    <property type="match status" value="1"/>
</dbReference>
<dbReference type="HOGENOM" id="CLU_000604_84_3_11"/>
<feature type="transmembrane region" description="Helical" evidence="8">
    <location>
        <begin position="281"/>
        <end position="300"/>
    </location>
</feature>
<dbReference type="CDD" id="cd03228">
    <property type="entry name" value="ABCC_MRP_Like"/>
    <property type="match status" value="1"/>
</dbReference>
<feature type="domain" description="ABC transporter" evidence="9">
    <location>
        <begin position="333"/>
        <end position="571"/>
    </location>
</feature>
<dbReference type="SUPFAM" id="SSF52540">
    <property type="entry name" value="P-loop containing nucleoside triphosphate hydrolases"/>
    <property type="match status" value="1"/>
</dbReference>
<evidence type="ECO:0000256" key="7">
    <source>
        <dbReference type="SAM" id="MobiDB-lite"/>
    </source>
</evidence>
<dbReference type="RefSeq" id="WP_015037661.1">
    <property type="nucleotide sequence ID" value="NC_018750.1"/>
</dbReference>
<evidence type="ECO:0000256" key="1">
    <source>
        <dbReference type="ARBA" id="ARBA00004651"/>
    </source>
</evidence>
<feature type="transmembrane region" description="Helical" evidence="8">
    <location>
        <begin position="160"/>
        <end position="178"/>
    </location>
</feature>
<dbReference type="PROSITE" id="PS00211">
    <property type="entry name" value="ABC_TRANSPORTER_1"/>
    <property type="match status" value="1"/>
</dbReference>
<feature type="compositionally biased region" description="Low complexity" evidence="7">
    <location>
        <begin position="609"/>
        <end position="625"/>
    </location>
</feature>
<evidence type="ECO:0000259" key="10">
    <source>
        <dbReference type="PROSITE" id="PS50929"/>
    </source>
</evidence>
<keyword evidence="6 8" id="KW-0472">Membrane</keyword>
<dbReference type="InterPro" id="IPR003593">
    <property type="entry name" value="AAA+_ATPase"/>
</dbReference>
<dbReference type="PROSITE" id="PS50893">
    <property type="entry name" value="ABC_TRANSPORTER_2"/>
    <property type="match status" value="1"/>
</dbReference>
<feature type="transmembrane region" description="Helical" evidence="8">
    <location>
        <begin position="133"/>
        <end position="154"/>
    </location>
</feature>
<evidence type="ECO:0000256" key="6">
    <source>
        <dbReference type="ARBA" id="ARBA00023136"/>
    </source>
</evidence>
<organism evidence="11 12">
    <name type="scientific">Streptomyces venezuelae (strain ATCC 10712 / CBS 650.69 / DSM 40230 / JCM 4526 / NBRC 13096 / PD 04745)</name>
    <dbReference type="NCBI Taxonomy" id="953739"/>
    <lineage>
        <taxon>Bacteria</taxon>
        <taxon>Bacillati</taxon>
        <taxon>Actinomycetota</taxon>
        <taxon>Actinomycetes</taxon>
        <taxon>Kitasatosporales</taxon>
        <taxon>Streptomycetaceae</taxon>
        <taxon>Streptomyces</taxon>
    </lineage>
</organism>
<evidence type="ECO:0000256" key="4">
    <source>
        <dbReference type="ARBA" id="ARBA00022840"/>
    </source>
</evidence>
<comment type="subcellular location">
    <subcellularLocation>
        <location evidence="1">Cell membrane</location>
        <topology evidence="1">Multi-pass membrane protein</topology>
    </subcellularLocation>
</comment>